<dbReference type="InterPro" id="IPR009195">
    <property type="entry name" value="Uncharacterised_YjbK"/>
</dbReference>
<dbReference type="EMBL" id="JAUSUO010000001">
    <property type="protein sequence ID" value="MDQ0341373.1"/>
    <property type="molecule type" value="Genomic_DNA"/>
</dbReference>
<evidence type="ECO:0000259" key="1">
    <source>
        <dbReference type="PROSITE" id="PS51707"/>
    </source>
</evidence>
<dbReference type="RefSeq" id="WP_244679626.1">
    <property type="nucleotide sequence ID" value="NZ_JALIRM010000001.1"/>
</dbReference>
<dbReference type="CDD" id="cd07762">
    <property type="entry name" value="CYTH-like_Pase_1"/>
    <property type="match status" value="1"/>
</dbReference>
<evidence type="ECO:0000313" key="2">
    <source>
        <dbReference type="EMBL" id="MDQ0341373.1"/>
    </source>
</evidence>
<dbReference type="SMART" id="SM01118">
    <property type="entry name" value="CYTH"/>
    <property type="match status" value="1"/>
</dbReference>
<feature type="domain" description="CYTH" evidence="1">
    <location>
        <begin position="4"/>
        <end position="192"/>
    </location>
</feature>
<dbReference type="Proteomes" id="UP001232343">
    <property type="component" value="Unassembled WGS sequence"/>
</dbReference>
<keyword evidence="3" id="KW-1185">Reference proteome</keyword>
<accession>A0ABU0CZ06</accession>
<reference evidence="2 3" key="1">
    <citation type="submission" date="2023-07" db="EMBL/GenBank/DDBJ databases">
        <title>Genomic Encyclopedia of Type Strains, Phase IV (KMG-IV): sequencing the most valuable type-strain genomes for metagenomic binning, comparative biology and taxonomic classification.</title>
        <authorList>
            <person name="Goeker M."/>
        </authorList>
    </citation>
    <scope>NUCLEOTIDE SEQUENCE [LARGE SCALE GENOMIC DNA]</scope>
    <source>
        <strain evidence="2 3">DSM 27848</strain>
    </source>
</reference>
<dbReference type="PROSITE" id="PS51707">
    <property type="entry name" value="CYTH"/>
    <property type="match status" value="1"/>
</dbReference>
<comment type="caution">
    <text evidence="2">The sequence shown here is derived from an EMBL/GenBank/DDBJ whole genome shotgun (WGS) entry which is preliminary data.</text>
</comment>
<dbReference type="SUPFAM" id="SSF55154">
    <property type="entry name" value="CYTH-like phosphatases"/>
    <property type="match status" value="1"/>
</dbReference>
<sequence length="197" mass="23235">MSKNLEIEFKNMVTEEEFQLLLKTFQITKKNFFSQTNHYFDTKNYSLKKLGAALRIRELSEKYELTLKKPAVNGLWEINDTISQSEADLLMKNSIFPSGEVKDELLQMHINLNEFILFGSLRTERAEIEYENGLLVFDHSFYKGIEDFEIEYETSNRDEGEKKFYKLLDKLNIKIQYADNKISRLYKVTQGKKDVSP</sequence>
<dbReference type="InterPro" id="IPR033469">
    <property type="entry name" value="CYTH-like_dom_sf"/>
</dbReference>
<name>A0ABU0CZ06_9BACI</name>
<dbReference type="InterPro" id="IPR023577">
    <property type="entry name" value="CYTH_domain"/>
</dbReference>
<gene>
    <name evidence="2" type="ORF">J2S14_000166</name>
</gene>
<evidence type="ECO:0000313" key="3">
    <source>
        <dbReference type="Proteomes" id="UP001232343"/>
    </source>
</evidence>
<protein>
    <submittedName>
        <fullName evidence="2">Uncharacterized protein YjbK</fullName>
    </submittedName>
</protein>
<dbReference type="Pfam" id="PF01928">
    <property type="entry name" value="CYTH"/>
    <property type="match status" value="1"/>
</dbReference>
<organism evidence="2 3">
    <name type="scientific">Lederbergia wuyishanensis</name>
    <dbReference type="NCBI Taxonomy" id="1347903"/>
    <lineage>
        <taxon>Bacteria</taxon>
        <taxon>Bacillati</taxon>
        <taxon>Bacillota</taxon>
        <taxon>Bacilli</taxon>
        <taxon>Bacillales</taxon>
        <taxon>Bacillaceae</taxon>
        <taxon>Lederbergia</taxon>
    </lineage>
</organism>
<dbReference type="PIRSF" id="PIRSF012526">
    <property type="entry name" value="CYTH_UCP012526"/>
    <property type="match status" value="1"/>
</dbReference>
<proteinExistence type="predicted"/>
<dbReference type="Gene3D" id="2.40.320.10">
    <property type="entry name" value="Hypothetical Protein Pfu-838710-001"/>
    <property type="match status" value="1"/>
</dbReference>